<dbReference type="AlphaFoldDB" id="A0A2Z6EW61"/>
<accession>A0A2Z6EW61</accession>
<organism evidence="1 2">
    <name type="scientific">Mycoavidus cysteinexigens</name>
    <dbReference type="NCBI Taxonomy" id="1553431"/>
    <lineage>
        <taxon>Bacteria</taxon>
        <taxon>Pseudomonadati</taxon>
        <taxon>Pseudomonadota</taxon>
        <taxon>Betaproteobacteria</taxon>
        <taxon>Burkholderiales</taxon>
        <taxon>Burkholderiaceae</taxon>
        <taxon>Mycoavidus</taxon>
    </lineage>
</organism>
<dbReference type="KEGG" id="mcys:MCB1EB_1539"/>
<dbReference type="GO" id="GO:0003677">
    <property type="term" value="F:DNA binding"/>
    <property type="evidence" value="ECO:0007669"/>
    <property type="project" value="InterPro"/>
</dbReference>
<dbReference type="InterPro" id="IPR010982">
    <property type="entry name" value="Lambda_DNA-bd_dom_sf"/>
</dbReference>
<name>A0A2Z6EW61_9BURK</name>
<gene>
    <name evidence="1" type="ORF">MCB1EB_1539</name>
</gene>
<dbReference type="Gene3D" id="1.10.260.40">
    <property type="entry name" value="lambda repressor-like DNA-binding domains"/>
    <property type="match status" value="1"/>
</dbReference>
<sequence length="72" mass="8297">MHLNQYLQLNRITQAEFGRRLKPPVSQGCIGNWLHGRREINLHRAIQIEQITGGSVTPKDCMELRQVLSLCE</sequence>
<dbReference type="CDD" id="cd00093">
    <property type="entry name" value="HTH_XRE"/>
    <property type="match status" value="1"/>
</dbReference>
<dbReference type="SUPFAM" id="SSF47413">
    <property type="entry name" value="lambda repressor-like DNA-binding domains"/>
    <property type="match status" value="1"/>
</dbReference>
<dbReference type="RefSeq" id="WP_045361513.1">
    <property type="nucleotide sequence ID" value="NZ_AP018150.1"/>
</dbReference>
<dbReference type="EMBL" id="AP018150">
    <property type="protein sequence ID" value="BBE09700.1"/>
    <property type="molecule type" value="Genomic_DNA"/>
</dbReference>
<protein>
    <submittedName>
        <fullName evidence="1">Transcriptional regulator</fullName>
    </submittedName>
</protein>
<keyword evidence="2" id="KW-1185">Reference proteome</keyword>
<proteinExistence type="predicted"/>
<evidence type="ECO:0000313" key="2">
    <source>
        <dbReference type="Proteomes" id="UP000282597"/>
    </source>
</evidence>
<dbReference type="InterPro" id="IPR001387">
    <property type="entry name" value="Cro/C1-type_HTH"/>
</dbReference>
<dbReference type="Proteomes" id="UP000282597">
    <property type="component" value="Chromosome"/>
</dbReference>
<reference evidence="1 2" key="1">
    <citation type="journal article" date="2018" name="Microbes Environ.">
        <title>Comparative Genomic Insights into Endofungal Lifestyles of Two Bacterial Endosymbionts, Mycoavidus cysteinexigens and Burkholderia rhizoxinica.</title>
        <authorList>
            <person name="Sharmin D."/>
            <person name="Guo Y."/>
            <person name="Nishizawa T."/>
            <person name="Ohshima S."/>
            <person name="Sato Y."/>
            <person name="Takashima Y."/>
            <person name="Narisawa K."/>
            <person name="Ohta H."/>
        </authorList>
    </citation>
    <scope>NUCLEOTIDE SEQUENCE [LARGE SCALE GENOMIC DNA]</scope>
    <source>
        <strain evidence="1 2">B1-EB</strain>
    </source>
</reference>
<evidence type="ECO:0000313" key="1">
    <source>
        <dbReference type="EMBL" id="BBE09700.1"/>
    </source>
</evidence>